<dbReference type="Gene3D" id="3.20.20.30">
    <property type="entry name" value="Luciferase-like domain"/>
    <property type="match status" value="1"/>
</dbReference>
<evidence type="ECO:0000313" key="2">
    <source>
        <dbReference type="EMBL" id="GAA5052452.1"/>
    </source>
</evidence>
<reference evidence="3" key="1">
    <citation type="journal article" date="2019" name="Int. J. Syst. Evol. Microbiol.">
        <title>The Global Catalogue of Microorganisms (GCM) 10K type strain sequencing project: providing services to taxonomists for standard genome sequencing and annotation.</title>
        <authorList>
            <consortium name="The Broad Institute Genomics Platform"/>
            <consortium name="The Broad Institute Genome Sequencing Center for Infectious Disease"/>
            <person name="Wu L."/>
            <person name="Ma J."/>
        </authorList>
    </citation>
    <scope>NUCLEOTIDE SEQUENCE [LARGE SCALE GENOMIC DNA]</scope>
    <source>
        <strain evidence="3">JCM 18298</strain>
    </source>
</reference>
<feature type="region of interest" description="Disordered" evidence="1">
    <location>
        <begin position="1"/>
        <end position="20"/>
    </location>
</feature>
<dbReference type="EMBL" id="BAABJM010000002">
    <property type="protein sequence ID" value="GAA5052452.1"/>
    <property type="molecule type" value="Genomic_DNA"/>
</dbReference>
<dbReference type="SUPFAM" id="SSF51679">
    <property type="entry name" value="Bacterial luciferase-like"/>
    <property type="match status" value="1"/>
</dbReference>
<protein>
    <submittedName>
        <fullName evidence="2">Uncharacterized protein</fullName>
    </submittedName>
</protein>
<evidence type="ECO:0000313" key="3">
    <source>
        <dbReference type="Proteomes" id="UP001500603"/>
    </source>
</evidence>
<proteinExistence type="predicted"/>
<organism evidence="2 3">
    <name type="scientific">Nocardia callitridis</name>
    <dbReference type="NCBI Taxonomy" id="648753"/>
    <lineage>
        <taxon>Bacteria</taxon>
        <taxon>Bacillati</taxon>
        <taxon>Actinomycetota</taxon>
        <taxon>Actinomycetes</taxon>
        <taxon>Mycobacteriales</taxon>
        <taxon>Nocardiaceae</taxon>
        <taxon>Nocardia</taxon>
    </lineage>
</organism>
<comment type="caution">
    <text evidence="2">The sequence shown here is derived from an EMBL/GenBank/DDBJ whole genome shotgun (WGS) entry which is preliminary data.</text>
</comment>
<sequence length="62" mass="7036">MSTDGNQSRSPGNRSTAHERTVFVESLPRFAEHIAPLPQERGVHRREYTGTTLRDNFSQHDG</sequence>
<dbReference type="Proteomes" id="UP001500603">
    <property type="component" value="Unassembled WGS sequence"/>
</dbReference>
<gene>
    <name evidence="2" type="ORF">GCM10023318_25100</name>
</gene>
<accession>A0ABP9KA36</accession>
<evidence type="ECO:0000256" key="1">
    <source>
        <dbReference type="SAM" id="MobiDB-lite"/>
    </source>
</evidence>
<feature type="compositionally biased region" description="Polar residues" evidence="1">
    <location>
        <begin position="1"/>
        <end position="15"/>
    </location>
</feature>
<feature type="region of interest" description="Disordered" evidence="1">
    <location>
        <begin position="33"/>
        <end position="62"/>
    </location>
</feature>
<keyword evidence="3" id="KW-1185">Reference proteome</keyword>
<dbReference type="InterPro" id="IPR036661">
    <property type="entry name" value="Luciferase-like_sf"/>
</dbReference>
<name>A0ABP9KA36_9NOCA</name>